<evidence type="ECO:0000259" key="4">
    <source>
        <dbReference type="Pfam" id="PF00005"/>
    </source>
</evidence>
<dbReference type="EMBL" id="CP031023">
    <property type="protein sequence ID" value="AZA16644.1"/>
    <property type="molecule type" value="Genomic_DNA"/>
</dbReference>
<dbReference type="PANTHER" id="PTHR42939">
    <property type="entry name" value="ABC TRANSPORTER ATP-BINDING PROTEIN ALBC-RELATED"/>
    <property type="match status" value="1"/>
</dbReference>
<accession>A0A381KUB0</accession>
<evidence type="ECO:0000313" key="5">
    <source>
        <dbReference type="EMBL" id="AZA16644.1"/>
    </source>
</evidence>
<name>A0A381KUB0_LACDL</name>
<organism evidence="5">
    <name type="scientific">Lactobacillus delbrueckii subsp. lactis</name>
    <dbReference type="NCBI Taxonomy" id="29397"/>
    <lineage>
        <taxon>Bacteria</taxon>
        <taxon>Bacillati</taxon>
        <taxon>Bacillota</taxon>
        <taxon>Bacilli</taxon>
        <taxon>Lactobacillales</taxon>
        <taxon>Lactobacillaceae</taxon>
        <taxon>Lactobacillus</taxon>
    </lineage>
</organism>
<protein>
    <submittedName>
        <fullName evidence="5">ATP-binding cassette domain-containing protein</fullName>
    </submittedName>
</protein>
<reference evidence="5" key="1">
    <citation type="submission" date="2018-07" db="EMBL/GenBank/DDBJ databases">
        <authorList>
            <person name="Somerville V."/>
        </authorList>
    </citation>
    <scope>NUCLEOTIDE SEQUENCE</scope>
    <source>
        <strain evidence="5">NWC_2_2</strain>
    </source>
</reference>
<dbReference type="InterPro" id="IPR017871">
    <property type="entry name" value="ABC_transporter-like_CS"/>
</dbReference>
<dbReference type="SUPFAM" id="SSF52540">
    <property type="entry name" value="P-loop containing nucleoside triphosphate hydrolases"/>
    <property type="match status" value="1"/>
</dbReference>
<proteinExistence type="predicted"/>
<evidence type="ECO:0000256" key="1">
    <source>
        <dbReference type="ARBA" id="ARBA00022448"/>
    </source>
</evidence>
<feature type="domain" description="ABC transporter" evidence="4">
    <location>
        <begin position="17"/>
        <end position="133"/>
    </location>
</feature>
<keyword evidence="1" id="KW-0813">Transport</keyword>
<sequence length="172" mass="19312">MLKVAHVKKSFKKLAVLKDISLETQAGELVHISGVNGCGKSTLFKIIVGLLKADSGEIHTDKDDYLGALIENPGFIEYETAWDNLTFLGHFNHRFQPEKTRDLLKAFDLDPDNPQSVGNYSVGMRQKLGFVNLMKDLRSENKTVIVASHDEIPGLVYDRRLRMKDGILLAEE</sequence>
<keyword evidence="3 5" id="KW-0067">ATP-binding</keyword>
<dbReference type="InterPro" id="IPR027417">
    <property type="entry name" value="P-loop_NTPase"/>
</dbReference>
<dbReference type="PROSITE" id="PS00211">
    <property type="entry name" value="ABC_TRANSPORTER_1"/>
    <property type="match status" value="1"/>
</dbReference>
<dbReference type="GO" id="GO:0016887">
    <property type="term" value="F:ATP hydrolysis activity"/>
    <property type="evidence" value="ECO:0007669"/>
    <property type="project" value="InterPro"/>
</dbReference>
<dbReference type="AlphaFoldDB" id="A0A381KUB0"/>
<evidence type="ECO:0000256" key="2">
    <source>
        <dbReference type="ARBA" id="ARBA00022741"/>
    </source>
</evidence>
<dbReference type="InterPro" id="IPR051782">
    <property type="entry name" value="ABC_Transporter_VariousFunc"/>
</dbReference>
<dbReference type="PANTHER" id="PTHR42939:SF1">
    <property type="entry name" value="ABC TRANSPORTER ATP-BINDING PROTEIN ALBC-RELATED"/>
    <property type="match status" value="1"/>
</dbReference>
<dbReference type="GO" id="GO:0005524">
    <property type="term" value="F:ATP binding"/>
    <property type="evidence" value="ECO:0007669"/>
    <property type="project" value="UniProtKB-KW"/>
</dbReference>
<gene>
    <name evidence="5" type="ORF">DQL93_09240</name>
</gene>
<dbReference type="Pfam" id="PF00005">
    <property type="entry name" value="ABC_tran"/>
    <property type="match status" value="1"/>
</dbReference>
<dbReference type="Gene3D" id="3.40.50.300">
    <property type="entry name" value="P-loop containing nucleotide triphosphate hydrolases"/>
    <property type="match status" value="1"/>
</dbReference>
<evidence type="ECO:0000256" key="3">
    <source>
        <dbReference type="ARBA" id="ARBA00022840"/>
    </source>
</evidence>
<keyword evidence="2" id="KW-0547">Nucleotide-binding</keyword>
<dbReference type="RefSeq" id="WP_003617007.1">
    <property type="nucleotide sequence ID" value="NZ_CP046131.1"/>
</dbReference>
<dbReference type="InterPro" id="IPR003439">
    <property type="entry name" value="ABC_transporter-like_ATP-bd"/>
</dbReference>